<evidence type="ECO:0000313" key="2">
    <source>
        <dbReference type="Proteomes" id="UP000308600"/>
    </source>
</evidence>
<name>A0ACD3AU25_9AGAR</name>
<dbReference type="Proteomes" id="UP000308600">
    <property type="component" value="Unassembled WGS sequence"/>
</dbReference>
<gene>
    <name evidence="1" type="ORF">BDN72DRAFT_728693</name>
</gene>
<proteinExistence type="predicted"/>
<dbReference type="EMBL" id="ML208345">
    <property type="protein sequence ID" value="TFK68749.1"/>
    <property type="molecule type" value="Genomic_DNA"/>
</dbReference>
<keyword evidence="2" id="KW-1185">Reference proteome</keyword>
<protein>
    <submittedName>
        <fullName evidence="1">Uncharacterized protein</fullName>
    </submittedName>
</protein>
<accession>A0ACD3AU25</accession>
<reference evidence="1 2" key="1">
    <citation type="journal article" date="2019" name="Nat. Ecol. Evol.">
        <title>Megaphylogeny resolves global patterns of mushroom evolution.</title>
        <authorList>
            <person name="Varga T."/>
            <person name="Krizsan K."/>
            <person name="Foldi C."/>
            <person name="Dima B."/>
            <person name="Sanchez-Garcia M."/>
            <person name="Sanchez-Ramirez S."/>
            <person name="Szollosi G.J."/>
            <person name="Szarkandi J.G."/>
            <person name="Papp V."/>
            <person name="Albert L."/>
            <person name="Andreopoulos W."/>
            <person name="Angelini C."/>
            <person name="Antonin V."/>
            <person name="Barry K.W."/>
            <person name="Bougher N.L."/>
            <person name="Buchanan P."/>
            <person name="Buyck B."/>
            <person name="Bense V."/>
            <person name="Catcheside P."/>
            <person name="Chovatia M."/>
            <person name="Cooper J."/>
            <person name="Damon W."/>
            <person name="Desjardin D."/>
            <person name="Finy P."/>
            <person name="Geml J."/>
            <person name="Haridas S."/>
            <person name="Hughes K."/>
            <person name="Justo A."/>
            <person name="Karasinski D."/>
            <person name="Kautmanova I."/>
            <person name="Kiss B."/>
            <person name="Kocsube S."/>
            <person name="Kotiranta H."/>
            <person name="LaButti K.M."/>
            <person name="Lechner B.E."/>
            <person name="Liimatainen K."/>
            <person name="Lipzen A."/>
            <person name="Lukacs Z."/>
            <person name="Mihaltcheva S."/>
            <person name="Morgado L.N."/>
            <person name="Niskanen T."/>
            <person name="Noordeloos M.E."/>
            <person name="Ohm R.A."/>
            <person name="Ortiz-Santana B."/>
            <person name="Ovrebo C."/>
            <person name="Racz N."/>
            <person name="Riley R."/>
            <person name="Savchenko A."/>
            <person name="Shiryaev A."/>
            <person name="Soop K."/>
            <person name="Spirin V."/>
            <person name="Szebenyi C."/>
            <person name="Tomsovsky M."/>
            <person name="Tulloss R.E."/>
            <person name="Uehling J."/>
            <person name="Grigoriev I.V."/>
            <person name="Vagvolgyi C."/>
            <person name="Papp T."/>
            <person name="Martin F.M."/>
            <person name="Miettinen O."/>
            <person name="Hibbett D.S."/>
            <person name="Nagy L.G."/>
        </authorList>
    </citation>
    <scope>NUCLEOTIDE SEQUENCE [LARGE SCALE GENOMIC DNA]</scope>
    <source>
        <strain evidence="1 2">NL-1719</strain>
    </source>
</reference>
<evidence type="ECO:0000313" key="1">
    <source>
        <dbReference type="EMBL" id="TFK68749.1"/>
    </source>
</evidence>
<organism evidence="1 2">
    <name type="scientific">Pluteus cervinus</name>
    <dbReference type="NCBI Taxonomy" id="181527"/>
    <lineage>
        <taxon>Eukaryota</taxon>
        <taxon>Fungi</taxon>
        <taxon>Dikarya</taxon>
        <taxon>Basidiomycota</taxon>
        <taxon>Agaricomycotina</taxon>
        <taxon>Agaricomycetes</taxon>
        <taxon>Agaricomycetidae</taxon>
        <taxon>Agaricales</taxon>
        <taxon>Pluteineae</taxon>
        <taxon>Pluteaceae</taxon>
        <taxon>Pluteus</taxon>
    </lineage>
</organism>
<feature type="non-terminal residue" evidence="1">
    <location>
        <position position="1"/>
    </location>
</feature>
<sequence length="88" mass="9882">PIEILDHILSLLSSPNDLLSFALTSRYAHTLVIPHHLEYRIIRTVGPSVGVWSDLAIRTGRTRNIREVCIYDELSGSSRKRVPTSSVD</sequence>
<feature type="non-terminal residue" evidence="1">
    <location>
        <position position="88"/>
    </location>
</feature>